<gene>
    <name evidence="3" type="ORF">LA521A_17840</name>
</gene>
<keyword evidence="1" id="KW-1133">Transmembrane helix</keyword>
<feature type="transmembrane region" description="Helical" evidence="1">
    <location>
        <begin position="50"/>
        <end position="70"/>
    </location>
</feature>
<keyword evidence="1" id="KW-0472">Membrane</keyword>
<feature type="transmembrane region" description="Helical" evidence="1">
    <location>
        <begin position="113"/>
        <end position="135"/>
    </location>
</feature>
<proteinExistence type="predicted"/>
<keyword evidence="4" id="KW-1185">Reference proteome</keyword>
<name>A0ABM8DDC4_9GAMM</name>
<accession>A0ABM8DDC4</accession>
<evidence type="ECO:0000313" key="3">
    <source>
        <dbReference type="EMBL" id="BDU16583.1"/>
    </source>
</evidence>
<evidence type="ECO:0000313" key="4">
    <source>
        <dbReference type="Proteomes" id="UP001317822"/>
    </source>
</evidence>
<dbReference type="RefSeq" id="WP_281781960.1">
    <property type="nucleotide sequence ID" value="NZ_AP027041.1"/>
</dbReference>
<evidence type="ECO:0000256" key="1">
    <source>
        <dbReference type="SAM" id="Phobius"/>
    </source>
</evidence>
<keyword evidence="1" id="KW-0812">Transmembrane</keyword>
<dbReference type="EMBL" id="AP027041">
    <property type="protein sequence ID" value="BDU16583.1"/>
    <property type="molecule type" value="Genomic_DNA"/>
</dbReference>
<organism evidence="3 4">
    <name type="scientific">Lysobacter auxotrophicus</name>
    <dbReference type="NCBI Taxonomy" id="2992573"/>
    <lineage>
        <taxon>Bacteria</taxon>
        <taxon>Pseudomonadati</taxon>
        <taxon>Pseudomonadota</taxon>
        <taxon>Gammaproteobacteria</taxon>
        <taxon>Lysobacterales</taxon>
        <taxon>Lysobacteraceae</taxon>
        <taxon>Lysobacter</taxon>
    </lineage>
</organism>
<dbReference type="Proteomes" id="UP001317822">
    <property type="component" value="Chromosome"/>
</dbReference>
<feature type="domain" description="DUF2231" evidence="2">
    <location>
        <begin position="17"/>
        <end position="131"/>
    </location>
</feature>
<feature type="transmembrane region" description="Helical" evidence="1">
    <location>
        <begin position="82"/>
        <end position="101"/>
    </location>
</feature>
<protein>
    <submittedName>
        <fullName evidence="3">Membrane protein</fullName>
    </submittedName>
</protein>
<evidence type="ECO:0000259" key="2">
    <source>
        <dbReference type="Pfam" id="PF09990"/>
    </source>
</evidence>
<sequence length="141" mass="14971">MVVGHIRMHPRPVGRFHAFALAAMVPLFLGAWLCDFAYWSSHQIEWSNFASWLTAGGLVFGAVALLCALVDIARAGARGASLTLAMLLLATWVLGFINALVHARDAWAVMPTGLILSVIVALLACASALVGFTHLRAGAMS</sequence>
<dbReference type="InterPro" id="IPR019251">
    <property type="entry name" value="DUF2231_TM"/>
</dbReference>
<feature type="transmembrane region" description="Helical" evidence="1">
    <location>
        <begin position="16"/>
        <end position="38"/>
    </location>
</feature>
<reference evidence="3 4" key="1">
    <citation type="journal article" date="2023" name="Int. J. Syst. Evol. Microbiol.">
        <title>Physiological and genomic analyses of cobalamin (vitamin B12)-auxotrophy of Lysobacter auxotrophicus sp. nov., a methionine-auxotrophic chitinolytic bacterium isolated from chitin-treated soil.</title>
        <authorList>
            <person name="Saito A."/>
            <person name="Dohra H."/>
            <person name="Hamada M."/>
            <person name="Moriuchi R."/>
            <person name="Kotsuchibashi Y."/>
            <person name="Mori K."/>
        </authorList>
    </citation>
    <scope>NUCLEOTIDE SEQUENCE [LARGE SCALE GENOMIC DNA]</scope>
    <source>
        <strain evidence="3 4">5-21a</strain>
    </source>
</reference>
<dbReference type="Pfam" id="PF09990">
    <property type="entry name" value="DUF2231"/>
    <property type="match status" value="1"/>
</dbReference>